<feature type="transmembrane region" description="Helical" evidence="1">
    <location>
        <begin position="77"/>
        <end position="96"/>
    </location>
</feature>
<sequence length="346" mass="40439">MPVRFTYRPFVLLVIWMMLMYGMTLLGHPSPLKALYYIHINNGLFGFISFFLFYITISWPLPVFLRNRNWWALLSKLIPLILFFILFKYFIAHTFFREEVLLMGTRGNAKVYRTFGQFFFNGLWSNTLVVLAAVAYVLFFSWLEEDKRRKNLDQQKQQAEFAFLKMQLNTHFLMNSLNSIYSLALVRSPQVVDATHTLSDILEYMVAQPPITSYRSKLVDEIRYLEDYIALQRLRTGCEECIQLTVAGDPHVYEIAPLLLVPFVENAFKHGIANQAAKPVTIHITCTEEELQFTVFNFKSGARKDKTGGIGLHNVRKRLDLVYPGQYQLEVQDNDADYYCKLSIRW</sequence>
<reference evidence="3 4" key="1">
    <citation type="submission" date="2016-11" db="EMBL/GenBank/DDBJ databases">
        <authorList>
            <person name="Jaros S."/>
            <person name="Januszkiewicz K."/>
            <person name="Wedrychowicz H."/>
        </authorList>
    </citation>
    <scope>NUCLEOTIDE SEQUENCE [LARGE SCALE GENOMIC DNA]</scope>
    <source>
        <strain evidence="3 4">DSM 24787</strain>
    </source>
</reference>
<dbReference type="PANTHER" id="PTHR34220:SF7">
    <property type="entry name" value="SENSOR HISTIDINE KINASE YPDA"/>
    <property type="match status" value="1"/>
</dbReference>
<dbReference type="GO" id="GO:0000155">
    <property type="term" value="F:phosphorelay sensor kinase activity"/>
    <property type="evidence" value="ECO:0007669"/>
    <property type="project" value="InterPro"/>
</dbReference>
<dbReference type="InterPro" id="IPR036890">
    <property type="entry name" value="HATPase_C_sf"/>
</dbReference>
<dbReference type="EMBL" id="FSRA01000001">
    <property type="protein sequence ID" value="SIN70139.1"/>
    <property type="molecule type" value="Genomic_DNA"/>
</dbReference>
<organism evidence="3 4">
    <name type="scientific">Chitinophaga niabensis</name>
    <dbReference type="NCBI Taxonomy" id="536979"/>
    <lineage>
        <taxon>Bacteria</taxon>
        <taxon>Pseudomonadati</taxon>
        <taxon>Bacteroidota</taxon>
        <taxon>Chitinophagia</taxon>
        <taxon>Chitinophagales</taxon>
        <taxon>Chitinophagaceae</taxon>
        <taxon>Chitinophaga</taxon>
    </lineage>
</organism>
<feature type="transmembrane region" description="Helical" evidence="1">
    <location>
        <begin position="123"/>
        <end position="143"/>
    </location>
</feature>
<dbReference type="Gene3D" id="3.30.565.10">
    <property type="entry name" value="Histidine kinase-like ATPase, C-terminal domain"/>
    <property type="match status" value="1"/>
</dbReference>
<dbReference type="STRING" id="536979.SAMN04488055_0746"/>
<evidence type="ECO:0000256" key="1">
    <source>
        <dbReference type="SAM" id="Phobius"/>
    </source>
</evidence>
<dbReference type="OrthoDB" id="9809908at2"/>
<feature type="domain" description="Signal transduction histidine kinase internal region" evidence="2">
    <location>
        <begin position="159"/>
        <end position="237"/>
    </location>
</feature>
<proteinExistence type="predicted"/>
<keyword evidence="1" id="KW-1133">Transmembrane helix</keyword>
<dbReference type="InterPro" id="IPR010559">
    <property type="entry name" value="Sig_transdc_His_kin_internal"/>
</dbReference>
<dbReference type="SUPFAM" id="SSF55874">
    <property type="entry name" value="ATPase domain of HSP90 chaperone/DNA topoisomerase II/histidine kinase"/>
    <property type="match status" value="1"/>
</dbReference>
<dbReference type="GO" id="GO:0016020">
    <property type="term" value="C:membrane"/>
    <property type="evidence" value="ECO:0007669"/>
    <property type="project" value="InterPro"/>
</dbReference>
<keyword evidence="1" id="KW-0472">Membrane</keyword>
<dbReference type="RefSeq" id="WP_074237956.1">
    <property type="nucleotide sequence ID" value="NZ_FSRA01000001.1"/>
</dbReference>
<dbReference type="PANTHER" id="PTHR34220">
    <property type="entry name" value="SENSOR HISTIDINE KINASE YPDA"/>
    <property type="match status" value="1"/>
</dbReference>
<keyword evidence="4" id="KW-1185">Reference proteome</keyword>
<dbReference type="Proteomes" id="UP000185003">
    <property type="component" value="Unassembled WGS sequence"/>
</dbReference>
<dbReference type="Pfam" id="PF06580">
    <property type="entry name" value="His_kinase"/>
    <property type="match status" value="1"/>
</dbReference>
<keyword evidence="1" id="KW-0812">Transmembrane</keyword>
<protein>
    <submittedName>
        <fullName evidence="3">Histidine kinase</fullName>
    </submittedName>
</protein>
<evidence type="ECO:0000259" key="2">
    <source>
        <dbReference type="Pfam" id="PF06580"/>
    </source>
</evidence>
<feature type="transmembrane region" description="Helical" evidence="1">
    <location>
        <begin position="7"/>
        <end position="24"/>
    </location>
</feature>
<dbReference type="AlphaFoldDB" id="A0A1N6DH40"/>
<feature type="transmembrane region" description="Helical" evidence="1">
    <location>
        <begin position="44"/>
        <end position="65"/>
    </location>
</feature>
<name>A0A1N6DH40_9BACT</name>
<evidence type="ECO:0000313" key="4">
    <source>
        <dbReference type="Proteomes" id="UP000185003"/>
    </source>
</evidence>
<keyword evidence="3" id="KW-0418">Kinase</keyword>
<accession>A0A1N6DH40</accession>
<gene>
    <name evidence="3" type="ORF">SAMN04488055_0746</name>
</gene>
<evidence type="ECO:0000313" key="3">
    <source>
        <dbReference type="EMBL" id="SIN70139.1"/>
    </source>
</evidence>
<dbReference type="InterPro" id="IPR050640">
    <property type="entry name" value="Bact_2-comp_sensor_kinase"/>
</dbReference>
<keyword evidence="3" id="KW-0808">Transferase</keyword>